<feature type="domain" description="Uracil-DNA glycosylase-like" evidence="12">
    <location>
        <begin position="85"/>
        <end position="231"/>
    </location>
</feature>
<comment type="catalytic activity">
    <reaction evidence="1">
        <text>Hydrolyzes single-stranded DNA or mismatched double-stranded DNA and polynucleotides, releasing free uracil.</text>
        <dbReference type="EC" id="3.2.2.27"/>
    </reaction>
</comment>
<dbReference type="OrthoDB" id="5290748at2"/>
<dbReference type="Proteomes" id="UP000184171">
    <property type="component" value="Unassembled WGS sequence"/>
</dbReference>
<dbReference type="SMART" id="SM00987">
    <property type="entry name" value="UreE_C"/>
    <property type="match status" value="1"/>
</dbReference>
<evidence type="ECO:0000313" key="13">
    <source>
        <dbReference type="EMBL" id="SHI73140.1"/>
    </source>
</evidence>
<organism evidence="13 14">
    <name type="scientific">Malonomonas rubra DSM 5091</name>
    <dbReference type="NCBI Taxonomy" id="1122189"/>
    <lineage>
        <taxon>Bacteria</taxon>
        <taxon>Pseudomonadati</taxon>
        <taxon>Thermodesulfobacteriota</taxon>
        <taxon>Desulfuromonadia</taxon>
        <taxon>Desulfuromonadales</taxon>
        <taxon>Geopsychrobacteraceae</taxon>
        <taxon>Malonomonas</taxon>
    </lineage>
</organism>
<dbReference type="AlphaFoldDB" id="A0A1M6DIZ6"/>
<evidence type="ECO:0000256" key="2">
    <source>
        <dbReference type="ARBA" id="ARBA00006521"/>
    </source>
</evidence>
<dbReference type="CDD" id="cd10030">
    <property type="entry name" value="UDG-F4_TTUDGA_SPO1dp_like"/>
    <property type="match status" value="1"/>
</dbReference>
<keyword evidence="9" id="KW-0408">Iron</keyword>
<dbReference type="NCBIfam" id="TIGR00758">
    <property type="entry name" value="UDG_fam4"/>
    <property type="match status" value="1"/>
</dbReference>
<dbReference type="InterPro" id="IPR051536">
    <property type="entry name" value="UDG_Type-4/5"/>
</dbReference>
<dbReference type="EC" id="3.2.2.27" evidence="3"/>
<evidence type="ECO:0000256" key="7">
    <source>
        <dbReference type="ARBA" id="ARBA00022763"/>
    </source>
</evidence>
<evidence type="ECO:0000256" key="10">
    <source>
        <dbReference type="ARBA" id="ARBA00023014"/>
    </source>
</evidence>
<dbReference type="Gene3D" id="3.40.470.10">
    <property type="entry name" value="Uracil-DNA glycosylase-like domain"/>
    <property type="match status" value="1"/>
</dbReference>
<dbReference type="InterPro" id="IPR005273">
    <property type="entry name" value="Ura-DNA_glyco_family4"/>
</dbReference>
<sequence length="239" mass="26625">MPDKLYHETCEAISQGRALLEDLQAWGFEAVPQVAEEDLPICSLPDPAHPEPKAPCRPETLEELQAGLADCQRCGLSAGRQNIVFGVGNPQADLVLVGEAPGREEDIKGYPFVGEAGRLLDKILFAMHLSRRDVYICNVIKCRPPSNRDPQPDEIAACEPFLKKQLASIKPRIIVALGRFAAQTLLQSKVPVGKLRGNWHEYQGIPLMPTFHPAYLLRNPAGKREVWEDMKQVMTKLRD</sequence>
<dbReference type="InterPro" id="IPR005122">
    <property type="entry name" value="Uracil-DNA_glycosylase-like"/>
</dbReference>
<keyword evidence="5" id="KW-0004">4Fe-4S</keyword>
<evidence type="ECO:0000256" key="5">
    <source>
        <dbReference type="ARBA" id="ARBA00022485"/>
    </source>
</evidence>
<evidence type="ECO:0000256" key="11">
    <source>
        <dbReference type="ARBA" id="ARBA00023204"/>
    </source>
</evidence>
<keyword evidence="7" id="KW-0227">DNA damage</keyword>
<evidence type="ECO:0000256" key="4">
    <source>
        <dbReference type="ARBA" id="ARBA00019403"/>
    </source>
</evidence>
<dbReference type="InterPro" id="IPR036895">
    <property type="entry name" value="Uracil-DNA_glycosylase-like_sf"/>
</dbReference>
<keyword evidence="6" id="KW-0479">Metal-binding</keyword>
<evidence type="ECO:0000259" key="12">
    <source>
        <dbReference type="SMART" id="SM00986"/>
    </source>
</evidence>
<reference evidence="13 14" key="1">
    <citation type="submission" date="2016-11" db="EMBL/GenBank/DDBJ databases">
        <authorList>
            <person name="Jaros S."/>
            <person name="Januszkiewicz K."/>
            <person name="Wedrychowicz H."/>
        </authorList>
    </citation>
    <scope>NUCLEOTIDE SEQUENCE [LARGE SCALE GENOMIC DNA]</scope>
    <source>
        <strain evidence="13 14">DSM 5091</strain>
    </source>
</reference>
<accession>A0A1M6DIZ6</accession>
<evidence type="ECO:0000256" key="6">
    <source>
        <dbReference type="ARBA" id="ARBA00022723"/>
    </source>
</evidence>
<keyword evidence="11" id="KW-0234">DNA repair</keyword>
<dbReference type="GO" id="GO:0004844">
    <property type="term" value="F:uracil DNA N-glycosylase activity"/>
    <property type="evidence" value="ECO:0007669"/>
    <property type="project" value="UniProtKB-EC"/>
</dbReference>
<evidence type="ECO:0000313" key="14">
    <source>
        <dbReference type="Proteomes" id="UP000184171"/>
    </source>
</evidence>
<dbReference type="Pfam" id="PF03167">
    <property type="entry name" value="UDG"/>
    <property type="match status" value="1"/>
</dbReference>
<keyword evidence="8" id="KW-0378">Hydrolase</keyword>
<dbReference type="RefSeq" id="WP_072905619.1">
    <property type="nucleotide sequence ID" value="NZ_FQZT01000002.1"/>
</dbReference>
<keyword evidence="10" id="KW-0411">Iron-sulfur</keyword>
<evidence type="ECO:0000256" key="1">
    <source>
        <dbReference type="ARBA" id="ARBA00001400"/>
    </source>
</evidence>
<comment type="similarity">
    <text evidence="2">Belongs to the uracil-DNA glycosylase (UDG) superfamily. Type 4 (UDGa) family.</text>
</comment>
<dbReference type="SUPFAM" id="SSF52141">
    <property type="entry name" value="Uracil-DNA glycosylase-like"/>
    <property type="match status" value="1"/>
</dbReference>
<dbReference type="STRING" id="1122189.SAMN02745165_00698"/>
<dbReference type="EMBL" id="FQZT01000002">
    <property type="protein sequence ID" value="SHI73140.1"/>
    <property type="molecule type" value="Genomic_DNA"/>
</dbReference>
<dbReference type="GO" id="GO:0046872">
    <property type="term" value="F:metal ion binding"/>
    <property type="evidence" value="ECO:0007669"/>
    <property type="project" value="UniProtKB-KW"/>
</dbReference>
<proteinExistence type="inferred from homology"/>
<evidence type="ECO:0000256" key="9">
    <source>
        <dbReference type="ARBA" id="ARBA00023004"/>
    </source>
</evidence>
<dbReference type="PANTHER" id="PTHR33693">
    <property type="entry name" value="TYPE-5 URACIL-DNA GLYCOSYLASE"/>
    <property type="match status" value="1"/>
</dbReference>
<protein>
    <recommendedName>
        <fullName evidence="4">Type-4 uracil-DNA glycosylase</fullName>
        <ecNumber evidence="3">3.2.2.27</ecNumber>
    </recommendedName>
</protein>
<dbReference type="SMART" id="SM00986">
    <property type="entry name" value="UDG"/>
    <property type="match status" value="1"/>
</dbReference>
<name>A0A1M6DIZ6_MALRU</name>
<evidence type="ECO:0000256" key="3">
    <source>
        <dbReference type="ARBA" id="ARBA00012030"/>
    </source>
</evidence>
<dbReference type="PANTHER" id="PTHR33693:SF1">
    <property type="entry name" value="TYPE-4 URACIL-DNA GLYCOSYLASE"/>
    <property type="match status" value="1"/>
</dbReference>
<dbReference type="GO" id="GO:0051539">
    <property type="term" value="F:4 iron, 4 sulfur cluster binding"/>
    <property type="evidence" value="ECO:0007669"/>
    <property type="project" value="UniProtKB-KW"/>
</dbReference>
<gene>
    <name evidence="13" type="ORF">SAMN02745165_00698</name>
</gene>
<dbReference type="GO" id="GO:0006281">
    <property type="term" value="P:DNA repair"/>
    <property type="evidence" value="ECO:0007669"/>
    <property type="project" value="UniProtKB-KW"/>
</dbReference>
<evidence type="ECO:0000256" key="8">
    <source>
        <dbReference type="ARBA" id="ARBA00022801"/>
    </source>
</evidence>
<keyword evidence="14" id="KW-1185">Reference proteome</keyword>